<organism evidence="3">
    <name type="scientific">uncultured Streptococcus sp</name>
    <dbReference type="NCBI Taxonomy" id="83427"/>
    <lineage>
        <taxon>Bacteria</taxon>
        <taxon>Bacillati</taxon>
        <taxon>Bacillota</taxon>
        <taxon>Bacilli</taxon>
        <taxon>Lactobacillales</taxon>
        <taxon>Streptococcaceae</taxon>
        <taxon>Streptococcus</taxon>
        <taxon>environmental samples</taxon>
    </lineage>
</organism>
<dbReference type="SUPFAM" id="SSF69360">
    <property type="entry name" value="Cell wall binding repeat"/>
    <property type="match status" value="1"/>
</dbReference>
<dbReference type="AlphaFoldDB" id="A0A060CBK1"/>
<keyword evidence="1" id="KW-0677">Repeat</keyword>
<feature type="non-terminal residue" evidence="3">
    <location>
        <position position="70"/>
    </location>
</feature>
<dbReference type="Pfam" id="PF19127">
    <property type="entry name" value="Choline_bind_3"/>
    <property type="match status" value="1"/>
</dbReference>
<dbReference type="Gene3D" id="2.10.270.10">
    <property type="entry name" value="Cholin Binding"/>
    <property type="match status" value="1"/>
</dbReference>
<evidence type="ECO:0000313" key="3">
    <source>
        <dbReference type="EMBL" id="AIA94043.1"/>
    </source>
</evidence>
<name>A0A060CBK1_9STRE</name>
<reference evidence="3" key="1">
    <citation type="journal article" date="2013" name="Environ. Microbiol.">
        <title>Seasonally variable intestinal metagenomes of the red palm weevil (Rhynchophorus ferrugineus).</title>
        <authorList>
            <person name="Jia S."/>
            <person name="Zhang X."/>
            <person name="Zhang G."/>
            <person name="Yin A."/>
            <person name="Zhang S."/>
            <person name="Li F."/>
            <person name="Wang L."/>
            <person name="Zhao D."/>
            <person name="Yun Q."/>
            <person name="Tala"/>
            <person name="Wang J."/>
            <person name="Sun G."/>
            <person name="Baabdullah M."/>
            <person name="Yu X."/>
            <person name="Hu S."/>
            <person name="Al-Mssallem I.S."/>
            <person name="Yu J."/>
        </authorList>
    </citation>
    <scope>NUCLEOTIDE SEQUENCE</scope>
</reference>
<dbReference type="Pfam" id="PF01473">
    <property type="entry name" value="Choline_bind_1"/>
    <property type="match status" value="1"/>
</dbReference>
<evidence type="ECO:0000256" key="1">
    <source>
        <dbReference type="ARBA" id="ARBA00022737"/>
    </source>
</evidence>
<sequence length="70" mass="7990">MALLGKNGEEVVSKWQKIDGEWYYFDSDGQMMTGKEEVEGSTYYFGDDGAQKTGWFELENEDETSEDSLS</sequence>
<dbReference type="InterPro" id="IPR018337">
    <property type="entry name" value="Cell_wall/Cho-bd_repeat"/>
</dbReference>
<dbReference type="EMBL" id="KF126695">
    <property type="protein sequence ID" value="AIA94043.1"/>
    <property type="molecule type" value="Genomic_DNA"/>
</dbReference>
<accession>A0A060CBK1</accession>
<proteinExistence type="predicted"/>
<feature type="repeat" description="Cell wall-binding" evidence="2">
    <location>
        <begin position="12"/>
        <end position="31"/>
    </location>
</feature>
<dbReference type="PROSITE" id="PS51170">
    <property type="entry name" value="CW"/>
    <property type="match status" value="1"/>
</dbReference>
<protein>
    <submittedName>
        <fullName evidence="3">CAZy families GH70 protein</fullName>
    </submittedName>
</protein>
<evidence type="ECO:0000256" key="2">
    <source>
        <dbReference type="PROSITE-ProRule" id="PRU00591"/>
    </source>
</evidence>